<evidence type="ECO:0000313" key="3">
    <source>
        <dbReference type="Proteomes" id="UP000660885"/>
    </source>
</evidence>
<gene>
    <name evidence="2" type="ORF">JMJ56_28440</name>
</gene>
<sequence length="322" mass="34233">MISRRMLGATGALLATSTHLRAQGSWPGERPIEVIVPYPPGGGVDIMARVTLPFVAQHLPGARFVVANRAGAGGQVGFEALFNAAPDGYVLGALTVPAISTFPLERQVRYRPLDFSFLANVVDDPGTIYVATNSPIQTLQDLVQAAKVRPGQINYGTTGVGSDDHLLMLTLEGLAGLQPMNHAPFAGSAPLLAQVLGNHIELGVGNMAEILSAMREGRVRALGQAAERRWEAAPDVPTFRERGYDIVAGSARGIAGPPGLPPDIRASLERAFTAAFADQAFTREAERASLPLRPLVGTAYRDMAAQVETSVRAIWKVRPWSG</sequence>
<keyword evidence="3" id="KW-1185">Reference proteome</keyword>
<comment type="caution">
    <text evidence="2">The sequence shown here is derived from an EMBL/GenBank/DDBJ whole genome shotgun (WGS) entry which is preliminary data.</text>
</comment>
<dbReference type="CDD" id="cd07012">
    <property type="entry name" value="PBP2_Bug_TTT"/>
    <property type="match status" value="1"/>
</dbReference>
<reference evidence="2 3" key="1">
    <citation type="submission" date="2021-01" db="EMBL/GenBank/DDBJ databases">
        <title>Belnapia mucosa sp. nov. and Belnapia arida sp. nov., isolated from the Tabernas Desert (Almeria, Spain).</title>
        <authorList>
            <person name="Molina-Menor E."/>
            <person name="Vidal-Verdu A."/>
            <person name="Calonge A."/>
            <person name="Satari L."/>
            <person name="Pereto J."/>
            <person name="Porcar M."/>
        </authorList>
    </citation>
    <scope>NUCLEOTIDE SEQUENCE [LARGE SCALE GENOMIC DNA]</scope>
    <source>
        <strain evidence="2 3">T18</strain>
    </source>
</reference>
<dbReference type="SUPFAM" id="SSF53850">
    <property type="entry name" value="Periplasmic binding protein-like II"/>
    <property type="match status" value="1"/>
</dbReference>
<protein>
    <submittedName>
        <fullName evidence="2">Tripartite tricarboxylate transporter substrate binding protein</fullName>
    </submittedName>
</protein>
<dbReference type="InterPro" id="IPR005064">
    <property type="entry name" value="BUG"/>
</dbReference>
<accession>A0ABS1UB45</accession>
<evidence type="ECO:0000313" key="2">
    <source>
        <dbReference type="EMBL" id="MBL6081918.1"/>
    </source>
</evidence>
<dbReference type="Pfam" id="PF03401">
    <property type="entry name" value="TctC"/>
    <property type="match status" value="1"/>
</dbReference>
<dbReference type="InterPro" id="IPR042100">
    <property type="entry name" value="Bug_dom1"/>
</dbReference>
<dbReference type="EMBL" id="JAETWB010000040">
    <property type="protein sequence ID" value="MBL6081918.1"/>
    <property type="molecule type" value="Genomic_DNA"/>
</dbReference>
<comment type="similarity">
    <text evidence="1">Belongs to the UPF0065 (bug) family.</text>
</comment>
<dbReference type="Gene3D" id="3.40.190.150">
    <property type="entry name" value="Bordetella uptake gene, domain 1"/>
    <property type="match status" value="1"/>
</dbReference>
<dbReference type="PIRSF" id="PIRSF017082">
    <property type="entry name" value="YflP"/>
    <property type="match status" value="1"/>
</dbReference>
<dbReference type="InterPro" id="IPR001307">
    <property type="entry name" value="Thiosulphate_STrfase_CS"/>
</dbReference>
<proteinExistence type="inferred from homology"/>
<dbReference type="PANTHER" id="PTHR42928:SF5">
    <property type="entry name" value="BLR1237 PROTEIN"/>
    <property type="match status" value="1"/>
</dbReference>
<name>A0ABS1UB45_9PROT</name>
<dbReference type="Proteomes" id="UP000660885">
    <property type="component" value="Unassembled WGS sequence"/>
</dbReference>
<dbReference type="Gene3D" id="3.40.190.10">
    <property type="entry name" value="Periplasmic binding protein-like II"/>
    <property type="match status" value="1"/>
</dbReference>
<dbReference type="PANTHER" id="PTHR42928">
    <property type="entry name" value="TRICARBOXYLATE-BINDING PROTEIN"/>
    <property type="match status" value="1"/>
</dbReference>
<dbReference type="PROSITE" id="PS00380">
    <property type="entry name" value="RHODANESE_1"/>
    <property type="match status" value="1"/>
</dbReference>
<organism evidence="2 3">
    <name type="scientific">Belnapia arida</name>
    <dbReference type="NCBI Taxonomy" id="2804533"/>
    <lineage>
        <taxon>Bacteria</taxon>
        <taxon>Pseudomonadati</taxon>
        <taxon>Pseudomonadota</taxon>
        <taxon>Alphaproteobacteria</taxon>
        <taxon>Acetobacterales</taxon>
        <taxon>Roseomonadaceae</taxon>
        <taxon>Belnapia</taxon>
    </lineage>
</organism>
<evidence type="ECO:0000256" key="1">
    <source>
        <dbReference type="ARBA" id="ARBA00006987"/>
    </source>
</evidence>